<evidence type="ECO:0000313" key="4">
    <source>
        <dbReference type="Proteomes" id="UP000286100"/>
    </source>
</evidence>
<dbReference type="GO" id="GO:0016998">
    <property type="term" value="P:cell wall macromolecule catabolic process"/>
    <property type="evidence" value="ECO:0007669"/>
    <property type="project" value="InterPro"/>
</dbReference>
<dbReference type="GO" id="GO:0009253">
    <property type="term" value="P:peptidoglycan catabolic process"/>
    <property type="evidence" value="ECO:0007669"/>
    <property type="project" value="InterPro"/>
</dbReference>
<keyword evidence="4" id="KW-1185">Reference proteome</keyword>
<name>A0A418WLN3_9SPHN</name>
<dbReference type="PROSITE" id="PS51904">
    <property type="entry name" value="GLYCOSYL_HYDROL_F25_2"/>
    <property type="match status" value="1"/>
</dbReference>
<dbReference type="Proteomes" id="UP000286100">
    <property type="component" value="Unassembled WGS sequence"/>
</dbReference>
<sequence length="229" mass="25362">MGRRTVKRQLALLSATVLALCGLAGAAWGYARGWHPETEQFPIQGVSVSAAQGAIHWPTLKAEGADIAYVQATAGAQRDPMFETNWAESRSAELRRGAWHGYNLCRDAAEQATAFIATVPREAKALPPAIVLQFEENCAMRPSQAHVQKQVATLVGMIEAHSGKHAILRVEDDFEDAYAIGAVIQRTQWRARNFIAPDQEDSPWVMWRASDFRRIDGVEGPVEWNVVRE</sequence>
<dbReference type="Gene3D" id="3.20.20.80">
    <property type="entry name" value="Glycosidases"/>
    <property type="match status" value="1"/>
</dbReference>
<dbReference type="EMBL" id="QYUM01000003">
    <property type="protein sequence ID" value="RJF90964.1"/>
    <property type="molecule type" value="Genomic_DNA"/>
</dbReference>
<protein>
    <submittedName>
        <fullName evidence="3">Glycoside hydrolase family 25</fullName>
    </submittedName>
</protein>
<feature type="chain" id="PRO_5019288941" evidence="2">
    <location>
        <begin position="27"/>
        <end position="229"/>
    </location>
</feature>
<accession>A0A418WLN3</accession>
<dbReference type="OrthoDB" id="9798192at2"/>
<keyword evidence="2" id="KW-0732">Signal</keyword>
<evidence type="ECO:0000256" key="2">
    <source>
        <dbReference type="SAM" id="SignalP"/>
    </source>
</evidence>
<evidence type="ECO:0000256" key="1">
    <source>
        <dbReference type="ARBA" id="ARBA00010646"/>
    </source>
</evidence>
<feature type="signal peptide" evidence="2">
    <location>
        <begin position="1"/>
        <end position="26"/>
    </location>
</feature>
<dbReference type="PANTHER" id="PTHR34135:SF2">
    <property type="entry name" value="LYSOZYME"/>
    <property type="match status" value="1"/>
</dbReference>
<comment type="similarity">
    <text evidence="1">Belongs to the glycosyl hydrolase 25 family.</text>
</comment>
<dbReference type="GO" id="GO:0003796">
    <property type="term" value="F:lysozyme activity"/>
    <property type="evidence" value="ECO:0007669"/>
    <property type="project" value="InterPro"/>
</dbReference>
<dbReference type="SUPFAM" id="SSF51445">
    <property type="entry name" value="(Trans)glycosidases"/>
    <property type="match status" value="1"/>
</dbReference>
<organism evidence="3 4">
    <name type="scientific">Sphingomonas cavernae</name>
    <dbReference type="NCBI Taxonomy" id="2320861"/>
    <lineage>
        <taxon>Bacteria</taxon>
        <taxon>Pseudomonadati</taxon>
        <taxon>Pseudomonadota</taxon>
        <taxon>Alphaproteobacteria</taxon>
        <taxon>Sphingomonadales</taxon>
        <taxon>Sphingomonadaceae</taxon>
        <taxon>Sphingomonas</taxon>
    </lineage>
</organism>
<keyword evidence="3" id="KW-0378">Hydrolase</keyword>
<evidence type="ECO:0000313" key="3">
    <source>
        <dbReference type="EMBL" id="RJF90964.1"/>
    </source>
</evidence>
<gene>
    <name evidence="3" type="ORF">D3876_12470</name>
</gene>
<dbReference type="InterPro" id="IPR017853">
    <property type="entry name" value="GH"/>
</dbReference>
<dbReference type="PANTHER" id="PTHR34135">
    <property type="entry name" value="LYSOZYME"/>
    <property type="match status" value="1"/>
</dbReference>
<proteinExistence type="inferred from homology"/>
<dbReference type="InterPro" id="IPR002053">
    <property type="entry name" value="Glyco_hydro_25"/>
</dbReference>
<comment type="caution">
    <text evidence="3">The sequence shown here is derived from an EMBL/GenBank/DDBJ whole genome shotgun (WGS) entry which is preliminary data.</text>
</comment>
<dbReference type="GO" id="GO:0016052">
    <property type="term" value="P:carbohydrate catabolic process"/>
    <property type="evidence" value="ECO:0007669"/>
    <property type="project" value="TreeGrafter"/>
</dbReference>
<dbReference type="AlphaFoldDB" id="A0A418WLN3"/>
<dbReference type="Pfam" id="PF01183">
    <property type="entry name" value="Glyco_hydro_25"/>
    <property type="match status" value="1"/>
</dbReference>
<reference evidence="3 4" key="1">
    <citation type="submission" date="2018-09" db="EMBL/GenBank/DDBJ databases">
        <authorList>
            <person name="Zhu H."/>
        </authorList>
    </citation>
    <scope>NUCLEOTIDE SEQUENCE [LARGE SCALE GENOMIC DNA]</scope>
    <source>
        <strain evidence="3 4">K2R01-6</strain>
    </source>
</reference>